<dbReference type="Proteomes" id="UP001166286">
    <property type="component" value="Unassembled WGS sequence"/>
</dbReference>
<dbReference type="SMART" id="SM00355">
    <property type="entry name" value="ZnF_C2H2"/>
    <property type="match status" value="2"/>
</dbReference>
<sequence>MEENYTGRLRDDATTSLDTSSDAESIYYTPLPSTPVESFASWRSGGRLHDQYGHYPGNIPQWDTNMDFDQVHRADDRVDEACEEQAYIPNEGLVNFQKSKETTPDTGYGDSFSRDTHSQAPTSWNELIDPVTRHFGAQFDLRDSKTHHEAAELETIAPSTYIPNSVEQNETSQYQSSQDLPLFDTVHHLPLYEYQRPSIVLSDPVGRTIPPVADDLYCHMLGDDSMTTTSLVQQVREILHGLNRNWMGRLESTPDLYTRCMPLSTCRLLETGIRALQLCFYGDLPSSFEDLFALMHVAFAFSIVMNRDGFQRPAYLLESGIDFGVLDLLITNHAWTPLKLIADIVFGHTTMAERHRRPTPPPAERDLSVVHILETGVAQPLTQRYASEEYWEQIKNARSRLRSGLIRDVHEFELVLISRNKSPKTSSHVHSRYMKEVTSQFDLALGLGWRNGYHATHLDLFLGLARESLGYDASKVHHCSPGLGTDLSDGTHATKSSSFLPCSSSDHFVHHNRPIVFPSSANPTGGFYTAPSDNSRSNFSSYASPVDDSFNPTNSSATSIDLLSTSSAPVTPTTRARSESASNVTLCDLCPGVKFTGKPESQRRSFRRHIQDKHSDTPRLTCSRCDATFGRSDNLKRHVEQQHHQ</sequence>
<protein>
    <recommendedName>
        <fullName evidence="3">C2H2-type domain-containing protein</fullName>
    </recommendedName>
</protein>
<feature type="region of interest" description="Disordered" evidence="2">
    <location>
        <begin position="98"/>
        <end position="120"/>
    </location>
</feature>
<dbReference type="GO" id="GO:0008270">
    <property type="term" value="F:zinc ion binding"/>
    <property type="evidence" value="ECO:0007669"/>
    <property type="project" value="UniProtKB-KW"/>
</dbReference>
<dbReference type="InterPro" id="IPR013087">
    <property type="entry name" value="Znf_C2H2_type"/>
</dbReference>
<evidence type="ECO:0000256" key="2">
    <source>
        <dbReference type="SAM" id="MobiDB-lite"/>
    </source>
</evidence>
<evidence type="ECO:0000256" key="1">
    <source>
        <dbReference type="PROSITE-ProRule" id="PRU00042"/>
    </source>
</evidence>
<dbReference type="EMBL" id="JAFEKC020000021">
    <property type="protein sequence ID" value="KAK0508143.1"/>
    <property type="molecule type" value="Genomic_DNA"/>
</dbReference>
<organism evidence="4 5">
    <name type="scientific">Cladonia borealis</name>
    <dbReference type="NCBI Taxonomy" id="184061"/>
    <lineage>
        <taxon>Eukaryota</taxon>
        <taxon>Fungi</taxon>
        <taxon>Dikarya</taxon>
        <taxon>Ascomycota</taxon>
        <taxon>Pezizomycotina</taxon>
        <taxon>Lecanoromycetes</taxon>
        <taxon>OSLEUM clade</taxon>
        <taxon>Lecanoromycetidae</taxon>
        <taxon>Lecanorales</taxon>
        <taxon>Lecanorineae</taxon>
        <taxon>Cladoniaceae</taxon>
        <taxon>Cladonia</taxon>
    </lineage>
</organism>
<keyword evidence="5" id="KW-1185">Reference proteome</keyword>
<keyword evidence="1" id="KW-0863">Zinc-finger</keyword>
<keyword evidence="1" id="KW-0479">Metal-binding</keyword>
<feature type="region of interest" description="Disordered" evidence="2">
    <location>
        <begin position="1"/>
        <end position="29"/>
    </location>
</feature>
<gene>
    <name evidence="4" type="ORF">JMJ35_009227</name>
</gene>
<reference evidence="4" key="1">
    <citation type="submission" date="2023-03" db="EMBL/GenBank/DDBJ databases">
        <title>Complete genome of Cladonia borealis.</title>
        <authorList>
            <person name="Park H."/>
        </authorList>
    </citation>
    <scope>NUCLEOTIDE SEQUENCE</scope>
    <source>
        <strain evidence="4">ANT050790</strain>
    </source>
</reference>
<accession>A0AA39QS40</accession>
<dbReference type="Gene3D" id="3.30.160.60">
    <property type="entry name" value="Classic Zinc Finger"/>
    <property type="match status" value="1"/>
</dbReference>
<feature type="compositionally biased region" description="Low complexity" evidence="2">
    <location>
        <begin position="14"/>
        <end position="23"/>
    </location>
</feature>
<dbReference type="PROSITE" id="PS00028">
    <property type="entry name" value="ZINC_FINGER_C2H2_1"/>
    <property type="match status" value="1"/>
</dbReference>
<feature type="region of interest" description="Disordered" evidence="2">
    <location>
        <begin position="598"/>
        <end position="618"/>
    </location>
</feature>
<evidence type="ECO:0000313" key="4">
    <source>
        <dbReference type="EMBL" id="KAK0508143.1"/>
    </source>
</evidence>
<evidence type="ECO:0000259" key="3">
    <source>
        <dbReference type="PROSITE" id="PS50157"/>
    </source>
</evidence>
<dbReference type="AlphaFoldDB" id="A0AA39QS40"/>
<feature type="domain" description="C2H2-type" evidence="3">
    <location>
        <begin position="620"/>
        <end position="645"/>
    </location>
</feature>
<comment type="caution">
    <text evidence="4">The sequence shown here is derived from an EMBL/GenBank/DDBJ whole genome shotgun (WGS) entry which is preliminary data.</text>
</comment>
<name>A0AA39QS40_9LECA</name>
<proteinExistence type="predicted"/>
<evidence type="ECO:0000313" key="5">
    <source>
        <dbReference type="Proteomes" id="UP001166286"/>
    </source>
</evidence>
<keyword evidence="1" id="KW-0862">Zinc</keyword>
<dbReference type="PROSITE" id="PS50157">
    <property type="entry name" value="ZINC_FINGER_C2H2_2"/>
    <property type="match status" value="1"/>
</dbReference>